<dbReference type="GO" id="GO:0042910">
    <property type="term" value="F:xenobiotic transmembrane transporter activity"/>
    <property type="evidence" value="ECO:0007669"/>
    <property type="project" value="TreeGrafter"/>
</dbReference>
<keyword evidence="7 9" id="KW-1133">Transmembrane helix</keyword>
<dbReference type="Proteomes" id="UP000217349">
    <property type="component" value="Chromosome"/>
</dbReference>
<keyword evidence="8 9" id="KW-0472">Membrane</keyword>
<name>A0A290HU41_9BACT</name>
<gene>
    <name evidence="10" type="ORF">SJPD1_0775</name>
</gene>
<keyword evidence="4" id="KW-1003">Cell membrane</keyword>
<evidence type="ECO:0000256" key="3">
    <source>
        <dbReference type="ARBA" id="ARBA00022448"/>
    </source>
</evidence>
<dbReference type="InterPro" id="IPR027463">
    <property type="entry name" value="AcrB_DN_DC_subdom"/>
</dbReference>
<keyword evidence="5" id="KW-0997">Cell inner membrane</keyword>
<dbReference type="AlphaFoldDB" id="A0A290HU41"/>
<feature type="transmembrane region" description="Helical" evidence="9">
    <location>
        <begin position="342"/>
        <end position="361"/>
    </location>
</feature>
<feature type="transmembrane region" description="Helical" evidence="9">
    <location>
        <begin position="394"/>
        <end position="415"/>
    </location>
</feature>
<dbReference type="NCBIfam" id="NF000282">
    <property type="entry name" value="RND_permease_1"/>
    <property type="match status" value="1"/>
</dbReference>
<dbReference type="KEGG" id="sulj:SJPD1_0775"/>
<evidence type="ECO:0000256" key="4">
    <source>
        <dbReference type="ARBA" id="ARBA00022475"/>
    </source>
</evidence>
<feature type="transmembrane region" description="Helical" evidence="9">
    <location>
        <begin position="969"/>
        <end position="988"/>
    </location>
</feature>
<dbReference type="Pfam" id="PF00873">
    <property type="entry name" value="ACR_tran"/>
    <property type="match status" value="1"/>
</dbReference>
<dbReference type="InterPro" id="IPR001036">
    <property type="entry name" value="Acrflvin-R"/>
</dbReference>
<dbReference type="Gene3D" id="3.30.70.1440">
    <property type="entry name" value="Multidrug efflux transporter AcrB pore domain"/>
    <property type="match status" value="1"/>
</dbReference>
<sequence length="1040" mass="113532">MFSKFFINRPIFATVVSIVIILAGIIAIKSLPVQEYPSIAPPQIIVSATYPGADAQTLATTVAAPLEEEINGVSNMLYMTTTASPSGNVNISVYFQIGTDVAQAKVDVNNRVQIATNKLPEAVRRQGVSTRERSPDILKVLALTSKGNVHDTTFISNYALVNIVDDLKRIPGVGDVSIFGNKNYSIRAWINPDKLATYELTTAEVVNAIKSQNEQYAAGQIGQEPMEKEPTFTYTVKTDGRLKNATEFENIILKSNADGSSLKLKDVARVELGVEAYYFGGIYNNNPMIPIGIFLASGANALEVSDLLDKKLAEISTNFPADLQINTAYDPTTFVRESIHEVIFTLLLSIALVVGIIYLFLGNLRATFIPVLAIPVSIVGTFAGFYAAGFSINLLTLFGLTLAIGLVVDDAIVVIENVERILRDEEDLSVKDATIKAMREITNPVIAIVMVLCAVFVPAAFMGGFSGMMYKQFAMTVIISVTISGIVALTLTPALCALLLRKHESEPFWLIQKFNALFEIGTKLFSTGVRKTIRFGIMNVAVFGVMIFAIYLITTRIPTGLVPNEDKGIILVINNLMPGASLGRTQKVSQEVSNFAFTNPNVERVGAMSGIDFITGAYKTDAGISFVRLKDWDQRPRADQTSQAIAGQMMMGLFQNKEAMLIPVTPPPIMGMSTTGGFEMYIQDRTGSDIQVLDSYVKTIIEKASARKELAAMRTTLNTNVPQFLINVDNEKAKSLGVDVADIFTTIQATFGNTYTNDFNLFGRTYHVNVQSESTFREGTENYNDIFVKSSEGRLVPISSLASIKRIVGPSVVQKFNMFQAAQISGQPAPGYSSGDALRIIEEVAKEVLPNGYTIAWAGTSYQEKQLEKSGNTAFIYAIIFVFLILAALYESWTIPFAIVLAVPFALFGAALAVYFRDLQNDIYFQVGLVTLVGLSSKNAILMVEFAIQKMHEGYNLLDATIEGARIRFRPIVMTSFAFIAGTLPLALSTGAGANSRHIIGTTVVGGMITLTLIGTFFVPLFFYLIMKTKEKIDSKRSHS</sequence>
<feature type="transmembrane region" description="Helical" evidence="9">
    <location>
        <begin position="368"/>
        <end position="388"/>
    </location>
</feature>
<feature type="transmembrane region" description="Helical" evidence="9">
    <location>
        <begin position="533"/>
        <end position="553"/>
    </location>
</feature>
<dbReference type="SUPFAM" id="SSF82693">
    <property type="entry name" value="Multidrug efflux transporter AcrB pore domain, PN1, PN2, PC1 and PC2 subdomains"/>
    <property type="match status" value="3"/>
</dbReference>
<evidence type="ECO:0000313" key="11">
    <source>
        <dbReference type="Proteomes" id="UP000217349"/>
    </source>
</evidence>
<feature type="transmembrane region" description="Helical" evidence="9">
    <location>
        <begin position="473"/>
        <end position="500"/>
    </location>
</feature>
<protein>
    <submittedName>
        <fullName evidence="10">Multidrug efflux pump, inner membrane transporter EefB</fullName>
    </submittedName>
</protein>
<dbReference type="PANTHER" id="PTHR32063">
    <property type="match status" value="1"/>
</dbReference>
<evidence type="ECO:0000256" key="2">
    <source>
        <dbReference type="ARBA" id="ARBA00010942"/>
    </source>
</evidence>
<evidence type="ECO:0000256" key="6">
    <source>
        <dbReference type="ARBA" id="ARBA00022692"/>
    </source>
</evidence>
<dbReference type="NCBIfam" id="TIGR00915">
    <property type="entry name" value="2A0602"/>
    <property type="match status" value="1"/>
</dbReference>
<dbReference type="RefSeq" id="WP_096046034.1">
    <property type="nucleotide sequence ID" value="NZ_CP023275.1"/>
</dbReference>
<feature type="transmembrane region" description="Helical" evidence="9">
    <location>
        <begin position="897"/>
        <end position="917"/>
    </location>
</feature>
<evidence type="ECO:0000256" key="8">
    <source>
        <dbReference type="ARBA" id="ARBA00023136"/>
    </source>
</evidence>
<dbReference type="GO" id="GO:0009636">
    <property type="term" value="P:response to toxic substance"/>
    <property type="evidence" value="ECO:0007669"/>
    <property type="project" value="UniProtKB-ARBA"/>
</dbReference>
<dbReference type="InterPro" id="IPR004764">
    <property type="entry name" value="MdtF-like"/>
</dbReference>
<comment type="similarity">
    <text evidence="2">Belongs to the resistance-nodulation-cell division (RND) (TC 2.A.6) family.</text>
</comment>
<dbReference type="EMBL" id="CP023275">
    <property type="protein sequence ID" value="ATB68889.1"/>
    <property type="molecule type" value="Genomic_DNA"/>
</dbReference>
<dbReference type="Gene3D" id="3.30.70.1430">
    <property type="entry name" value="Multidrug efflux transporter AcrB pore domain"/>
    <property type="match status" value="2"/>
</dbReference>
<evidence type="ECO:0000256" key="7">
    <source>
        <dbReference type="ARBA" id="ARBA00022989"/>
    </source>
</evidence>
<dbReference type="SUPFAM" id="SSF82866">
    <property type="entry name" value="Multidrug efflux transporter AcrB transmembrane domain"/>
    <property type="match status" value="2"/>
</dbReference>
<organism evidence="10 11">
    <name type="scientific">Sulfurospirillum diekertiae</name>
    <dbReference type="NCBI Taxonomy" id="1854492"/>
    <lineage>
        <taxon>Bacteria</taxon>
        <taxon>Pseudomonadati</taxon>
        <taxon>Campylobacterota</taxon>
        <taxon>Epsilonproteobacteria</taxon>
        <taxon>Campylobacterales</taxon>
        <taxon>Sulfurospirillaceae</taxon>
        <taxon>Sulfurospirillum</taxon>
    </lineage>
</organism>
<dbReference type="PANTHER" id="PTHR32063:SF13">
    <property type="entry name" value="MULTIDRUG EFFLUX PUMP SUBUNIT ACRB-RELATED"/>
    <property type="match status" value="1"/>
</dbReference>
<dbReference type="OrthoDB" id="9759330at2"/>
<feature type="transmembrane region" description="Helical" evidence="9">
    <location>
        <begin position="923"/>
        <end position="948"/>
    </location>
</feature>
<accession>A0A290HU41</accession>
<feature type="transmembrane region" description="Helical" evidence="9">
    <location>
        <begin position="874"/>
        <end position="890"/>
    </location>
</feature>
<keyword evidence="6 9" id="KW-0812">Transmembrane</keyword>
<dbReference type="GO" id="GO:0005886">
    <property type="term" value="C:plasma membrane"/>
    <property type="evidence" value="ECO:0007669"/>
    <property type="project" value="UniProtKB-SubCell"/>
</dbReference>
<dbReference type="FunFam" id="1.20.1640.10:FF:000001">
    <property type="entry name" value="Efflux pump membrane transporter"/>
    <property type="match status" value="1"/>
</dbReference>
<dbReference type="Gene3D" id="1.20.1640.10">
    <property type="entry name" value="Multidrug efflux transporter AcrB transmembrane domain"/>
    <property type="match status" value="2"/>
</dbReference>
<feature type="transmembrane region" description="Helical" evidence="9">
    <location>
        <begin position="1000"/>
        <end position="1027"/>
    </location>
</feature>
<evidence type="ECO:0000313" key="10">
    <source>
        <dbReference type="EMBL" id="ATB68889.1"/>
    </source>
</evidence>
<dbReference type="Gene3D" id="3.30.70.1320">
    <property type="entry name" value="Multidrug efflux transporter AcrB pore domain like"/>
    <property type="match status" value="1"/>
</dbReference>
<keyword evidence="3" id="KW-0813">Transport</keyword>
<dbReference type="SUPFAM" id="SSF82714">
    <property type="entry name" value="Multidrug efflux transporter AcrB TolC docking domain, DN and DC subdomains"/>
    <property type="match status" value="2"/>
</dbReference>
<feature type="transmembrane region" description="Helical" evidence="9">
    <location>
        <begin position="441"/>
        <end position="461"/>
    </location>
</feature>
<reference evidence="11" key="1">
    <citation type="submission" date="2017-09" db="EMBL/GenBank/DDBJ databases">
        <title>The complete genome of Sulfurospirillum sp. JPD-1.</title>
        <authorList>
            <person name="Goris T."/>
        </authorList>
    </citation>
    <scope>NUCLEOTIDE SEQUENCE [LARGE SCALE GENOMIC DNA]</scope>
    <source>
        <strain evidence="11">JPD-1</strain>
    </source>
</reference>
<dbReference type="Gene3D" id="3.30.2090.10">
    <property type="entry name" value="Multidrug efflux transporter AcrB TolC docking domain, DN and DC subdomains"/>
    <property type="match status" value="2"/>
</dbReference>
<dbReference type="PRINTS" id="PR00702">
    <property type="entry name" value="ACRIFLAVINRP"/>
</dbReference>
<proteinExistence type="inferred from homology"/>
<evidence type="ECO:0000256" key="9">
    <source>
        <dbReference type="SAM" id="Phobius"/>
    </source>
</evidence>
<dbReference type="FunFam" id="3.30.70.1430:FF:000001">
    <property type="entry name" value="Efflux pump membrane transporter"/>
    <property type="match status" value="1"/>
</dbReference>
<evidence type="ECO:0000256" key="5">
    <source>
        <dbReference type="ARBA" id="ARBA00022519"/>
    </source>
</evidence>
<comment type="subcellular location">
    <subcellularLocation>
        <location evidence="1">Cell inner membrane</location>
        <topology evidence="1">Multi-pass membrane protein</topology>
    </subcellularLocation>
</comment>
<dbReference type="GO" id="GO:0015562">
    <property type="term" value="F:efflux transmembrane transporter activity"/>
    <property type="evidence" value="ECO:0007669"/>
    <property type="project" value="InterPro"/>
</dbReference>
<evidence type="ECO:0000256" key="1">
    <source>
        <dbReference type="ARBA" id="ARBA00004429"/>
    </source>
</evidence>